<sequence length="53" mass="6445">MVVITVWHKKGDEYYKLKISQDFNNDGENKWITLSYEATREKRQDFRRCPFCG</sequence>
<dbReference type="Proteomes" id="UP001075225">
    <property type="component" value="Unassembled WGS sequence"/>
</dbReference>
<evidence type="ECO:0000259" key="1">
    <source>
        <dbReference type="Pfam" id="PF18809"/>
    </source>
</evidence>
<dbReference type="AlphaFoldDB" id="A0A9Q4KIA3"/>
<comment type="caution">
    <text evidence="2">The sequence shown here is derived from an EMBL/GenBank/DDBJ whole genome shotgun (WGS) entry which is preliminary data.</text>
</comment>
<dbReference type="Pfam" id="PF18809">
    <property type="entry name" value="PBECR1"/>
    <property type="match status" value="1"/>
</dbReference>
<dbReference type="RefSeq" id="WP_269485205.1">
    <property type="nucleotide sequence ID" value="NZ_JAPXGO010000023.1"/>
</dbReference>
<dbReference type="InterPro" id="IPR041092">
    <property type="entry name" value="PBECR1"/>
</dbReference>
<protein>
    <recommendedName>
        <fullName evidence="1">Phage-Barnase-EndoU-ColicinE5/D-RelE-like nuclease domain-containing protein</fullName>
    </recommendedName>
</protein>
<evidence type="ECO:0000313" key="3">
    <source>
        <dbReference type="Proteomes" id="UP001075225"/>
    </source>
</evidence>
<feature type="domain" description="Phage-Barnase-EndoU-ColicinE5/D-RelE-like nuclease" evidence="1">
    <location>
        <begin position="4"/>
        <end position="41"/>
    </location>
</feature>
<accession>A0A9Q4KIA3</accession>
<proteinExistence type="predicted"/>
<dbReference type="EMBL" id="JAPXGO010000023">
    <property type="protein sequence ID" value="MCZ6160696.1"/>
    <property type="molecule type" value="Genomic_DNA"/>
</dbReference>
<reference evidence="2" key="1">
    <citation type="submission" date="2022-12" db="EMBL/GenBank/DDBJ databases">
        <title>Species Delineation and Comparative Genomics within the Campylobacter ureolyticus Complex.</title>
        <authorList>
            <person name="Maki J."/>
            <person name="Howard M."/>
            <person name="Connelly S."/>
            <person name="Hardy D.J."/>
            <person name="Cameron A."/>
        </authorList>
    </citation>
    <scope>NUCLEOTIDE SEQUENCE</scope>
    <source>
        <strain evidence="2">URMC_787</strain>
    </source>
</reference>
<name>A0A9Q4KIA3_9BACT</name>
<evidence type="ECO:0000313" key="2">
    <source>
        <dbReference type="EMBL" id="MCZ6160696.1"/>
    </source>
</evidence>
<gene>
    <name evidence="2" type="ORF">O6B32_09465</name>
</gene>
<organism evidence="2 3">
    <name type="scientific">Campylobacter ureolyticus</name>
    <dbReference type="NCBI Taxonomy" id="827"/>
    <lineage>
        <taxon>Bacteria</taxon>
        <taxon>Pseudomonadati</taxon>
        <taxon>Campylobacterota</taxon>
        <taxon>Epsilonproteobacteria</taxon>
        <taxon>Campylobacterales</taxon>
        <taxon>Campylobacteraceae</taxon>
        <taxon>Campylobacter</taxon>
    </lineage>
</organism>